<dbReference type="OMA" id="AYAIAWD"/>
<evidence type="ECO:0000313" key="3">
    <source>
        <dbReference type="Proteomes" id="UP000182498"/>
    </source>
</evidence>
<dbReference type="EMBL" id="FAUH01000001">
    <property type="protein sequence ID" value="CUU64984.1"/>
    <property type="molecule type" value="Genomic_DNA"/>
</dbReference>
<accession>A0A0X8XUH6</accession>
<dbReference type="RefSeq" id="WP_014010900.1">
    <property type="nucleotide sequence ID" value="NZ_FAUH01000001.1"/>
</dbReference>
<evidence type="ECO:0000313" key="2">
    <source>
        <dbReference type="EMBL" id="CUU64984.1"/>
    </source>
</evidence>
<organism evidence="2 3">
    <name type="scientific">Corynebacterium variabile</name>
    <dbReference type="NCBI Taxonomy" id="1727"/>
    <lineage>
        <taxon>Bacteria</taxon>
        <taxon>Bacillati</taxon>
        <taxon>Actinomycetota</taxon>
        <taxon>Actinomycetes</taxon>
        <taxon>Mycobacteriales</taxon>
        <taxon>Corynebacteriaceae</taxon>
        <taxon>Corynebacterium</taxon>
    </lineage>
</organism>
<feature type="transmembrane region" description="Helical" evidence="1">
    <location>
        <begin position="61"/>
        <end position="81"/>
    </location>
</feature>
<name>A0A0X8XUH6_9CORY</name>
<keyword evidence="1" id="KW-0812">Transmembrane</keyword>
<reference evidence="3" key="1">
    <citation type="submission" date="2015-11" db="EMBL/GenBank/DDBJ databases">
        <authorList>
            <person name="Dugat-Bony E."/>
        </authorList>
    </citation>
    <scope>NUCLEOTIDE SEQUENCE [LARGE SCALE GENOMIC DNA]</scope>
    <source>
        <strain evidence="3">Mu292</strain>
    </source>
</reference>
<keyword evidence="3" id="KW-1185">Reference proteome</keyword>
<gene>
    <name evidence="2" type="ORF">CVAR292_00289</name>
</gene>
<dbReference type="Proteomes" id="UP000182498">
    <property type="component" value="Unassembled WGS sequence"/>
</dbReference>
<dbReference type="AlphaFoldDB" id="A0A0X8XUH6"/>
<keyword evidence="1" id="KW-1133">Transmembrane helix</keyword>
<feature type="transmembrane region" description="Helical" evidence="1">
    <location>
        <begin position="12"/>
        <end position="32"/>
    </location>
</feature>
<proteinExistence type="predicted"/>
<keyword evidence="1" id="KW-0472">Membrane</keyword>
<protein>
    <recommendedName>
        <fullName evidence="4">Alkaline shock response membrane anchor protein AmaP</fullName>
    </recommendedName>
</protein>
<evidence type="ECO:0000256" key="1">
    <source>
        <dbReference type="SAM" id="Phobius"/>
    </source>
</evidence>
<sequence length="187" mass="20562">MNRGKAGFDRFTTFLLFLVFAGLATWGIGLAVDWDVAHRIGEYADRDFWAGLPDRENYDNILRITSLVLFVLGLVLLAVNIERKRLGRKTSPASGTAGVISIHPADLASAVAQTFEARDDIRSATFRAVQDRSTDVLEIRLRATADADVMGLREACTQASSDIAAALPDQDIRPRFLLQIEQVTQGN</sequence>
<dbReference type="OrthoDB" id="4427298at2"/>
<evidence type="ECO:0008006" key="4">
    <source>
        <dbReference type="Google" id="ProtNLM"/>
    </source>
</evidence>